<name>A0A9W4KHM9_9EURO</name>
<sequence length="705" mass="77910">MNIHTFVPRRDPGLPSTMKTILRRLLTLGVSGVSLAGVGQKEVEVLRFYAPGDVTTDSLHNIHVDFLDRHFEGPLQLVYGECSIQTPAQGHHDIGSMFVPREAQPERFVWVTPSDAPHSHCLHAFSGSTLVGRSSPITVSSPVTKRESIADVADTMGPWFDGVAYMKSTNNSAAFVAKAKNSSIAILGGGISGLMTSLLLESVGIHNWHIIESSGRVGGRIRTKYLNNTRPDQYQYQEMGPMRFPVNITYADTNETLEIQDHRMVFQLADVLNQMNAGRPDLQLKFIPWIQSSPNVPADSGGSRLPNGQIPTAAQVAANPSLVHKPASSNATAVGDAKAAYESFTTFNQRETIRKIATNMYQAHKEAIETGKLHWSEAGYLRYALGYDANITDYVAGIAESTRSIAGKTITPIWGNLFDDVYFAATKWLTIDKGLESLSRAFYPHVAAKTTFNRTVEGLSYNQTSGKIDVTWRDDPLQTAPGMKEYDYAVVTAPFSKVRLWNLPRYSSLLRRAILSLNYEQACKVGLLYKTRFWEHLDNPIFGGCGTVDLTGVGTVCYPSYNLNGTGPGVIQASYVVGMPARSTAALSREEYVALVQRAMVEVHGEIAAEQFTGIYDRQCWEFDRHEAGAWASPLVGQQELYLPAYFQTEFKTIFVGDHTSYTYSWISSALDSTVRGTTQLLLDLGLVDEAKSIVNTWMGRWIKL</sequence>
<dbReference type="SUPFAM" id="SSF54373">
    <property type="entry name" value="FAD-linked reductases, C-terminal domain"/>
    <property type="match status" value="1"/>
</dbReference>
<comment type="caution">
    <text evidence="2">The sequence shown here is derived from an EMBL/GenBank/DDBJ whole genome shotgun (WGS) entry which is preliminary data.</text>
</comment>
<keyword evidence="3" id="KW-1185">Reference proteome</keyword>
<feature type="domain" description="Amine oxidase" evidence="1">
    <location>
        <begin position="191"/>
        <end position="676"/>
    </location>
</feature>
<dbReference type="InterPro" id="IPR036188">
    <property type="entry name" value="FAD/NAD-bd_sf"/>
</dbReference>
<dbReference type="Gene3D" id="1.20.1440.240">
    <property type="match status" value="1"/>
</dbReference>
<gene>
    <name evidence="2" type="ORF">PEGY_LOCUS6809</name>
</gene>
<dbReference type="Gene3D" id="3.90.660.10">
    <property type="match status" value="1"/>
</dbReference>
<dbReference type="PANTHER" id="PTHR10742">
    <property type="entry name" value="FLAVIN MONOAMINE OXIDASE"/>
    <property type="match status" value="1"/>
</dbReference>
<dbReference type="PANTHER" id="PTHR10742:SF382">
    <property type="entry name" value="AMINE OXIDASE DOMAIN-CONTAINING PROTEIN"/>
    <property type="match status" value="1"/>
</dbReference>
<organism evidence="2 3">
    <name type="scientific">Penicillium egyptiacum</name>
    <dbReference type="NCBI Taxonomy" id="1303716"/>
    <lineage>
        <taxon>Eukaryota</taxon>
        <taxon>Fungi</taxon>
        <taxon>Dikarya</taxon>
        <taxon>Ascomycota</taxon>
        <taxon>Pezizomycotina</taxon>
        <taxon>Eurotiomycetes</taxon>
        <taxon>Eurotiomycetidae</taxon>
        <taxon>Eurotiales</taxon>
        <taxon>Aspergillaceae</taxon>
        <taxon>Penicillium</taxon>
    </lineage>
</organism>
<dbReference type="InterPro" id="IPR050281">
    <property type="entry name" value="Flavin_monoamine_oxidase"/>
</dbReference>
<proteinExistence type="predicted"/>
<dbReference type="EMBL" id="CAJVRC010000876">
    <property type="protein sequence ID" value="CAG8902528.1"/>
    <property type="molecule type" value="Genomic_DNA"/>
</dbReference>
<dbReference type="InterPro" id="IPR002937">
    <property type="entry name" value="Amino_oxidase"/>
</dbReference>
<dbReference type="Gene3D" id="3.50.50.60">
    <property type="entry name" value="FAD/NAD(P)-binding domain"/>
    <property type="match status" value="1"/>
</dbReference>
<protein>
    <recommendedName>
        <fullName evidence="1">Amine oxidase domain-containing protein</fullName>
    </recommendedName>
</protein>
<accession>A0A9W4KHM9</accession>
<evidence type="ECO:0000313" key="2">
    <source>
        <dbReference type="EMBL" id="CAG8902528.1"/>
    </source>
</evidence>
<dbReference type="GO" id="GO:0001716">
    <property type="term" value="F:L-amino-acid oxidase activity"/>
    <property type="evidence" value="ECO:0007669"/>
    <property type="project" value="TreeGrafter"/>
</dbReference>
<dbReference type="GO" id="GO:0009063">
    <property type="term" value="P:amino acid catabolic process"/>
    <property type="evidence" value="ECO:0007669"/>
    <property type="project" value="TreeGrafter"/>
</dbReference>
<evidence type="ECO:0000313" key="3">
    <source>
        <dbReference type="Proteomes" id="UP001154252"/>
    </source>
</evidence>
<dbReference type="SUPFAM" id="SSF51905">
    <property type="entry name" value="FAD/NAD(P)-binding domain"/>
    <property type="match status" value="1"/>
</dbReference>
<reference evidence="2" key="1">
    <citation type="submission" date="2021-07" db="EMBL/GenBank/DDBJ databases">
        <authorList>
            <person name="Branca A.L. A."/>
        </authorList>
    </citation>
    <scope>NUCLEOTIDE SEQUENCE</scope>
</reference>
<dbReference type="Proteomes" id="UP001154252">
    <property type="component" value="Unassembled WGS sequence"/>
</dbReference>
<dbReference type="AlphaFoldDB" id="A0A9W4KHM9"/>
<dbReference type="Pfam" id="PF01593">
    <property type="entry name" value="Amino_oxidase"/>
    <property type="match status" value="1"/>
</dbReference>
<dbReference type="OrthoDB" id="7777654at2759"/>
<evidence type="ECO:0000259" key="1">
    <source>
        <dbReference type="Pfam" id="PF01593"/>
    </source>
</evidence>